<feature type="region of interest" description="Disordered" evidence="1">
    <location>
        <begin position="185"/>
        <end position="212"/>
    </location>
</feature>
<feature type="region of interest" description="Disordered" evidence="1">
    <location>
        <begin position="1"/>
        <end position="26"/>
    </location>
</feature>
<reference evidence="2 3" key="1">
    <citation type="submission" date="2018-03" db="EMBL/GenBank/DDBJ databases">
        <title>Genomic Encyclopedia of Archaeal and Bacterial Type Strains, Phase II (KMG-II): from individual species to whole genera.</title>
        <authorList>
            <person name="Goeker M."/>
        </authorList>
    </citation>
    <scope>NUCLEOTIDE SEQUENCE [LARGE SCALE GENOMIC DNA]</scope>
    <source>
        <strain evidence="2 3">DSM 44889</strain>
    </source>
</reference>
<dbReference type="Proteomes" id="UP000245469">
    <property type="component" value="Unassembled WGS sequence"/>
</dbReference>
<proteinExistence type="predicted"/>
<sequence>MSTSGGAGEQPASAAGSPSPVDLLLAGPRGRRTLSRLTDHSPHLLRWPPFWFGDHVVQDLGAGRTAHAALVQELTDAVAATNTTALARTADPVSLLGAVLDAVNAARYWQEPDGDDELLADPHLGPLLRPAAEAVLRAPAAAWWSDGVDLTDQHHVQRHHDSDDLSDDPDPVALNAATAAEHLARWRRDTVADEQRAARERPQEVTASSSGFWWSTPAPSDLLCTTPSIPSARSTGGHAPDLAVPEVPGGHRPPVGVVLVEDSSGWPTLTTRQVRLRPGLRVYEIDGPAAWIALVEAHPLRVTRSRRHDWYRATGWSGSWVMPDWVSVAREWDGVHPSVLGYLSTAGRALVTSLLGESGPAGAGLEAGTARTLLAGWDPGTTWWLTDAVTGFLDAIRWRIDDTQELALGWQPTSR</sequence>
<evidence type="ECO:0000313" key="3">
    <source>
        <dbReference type="Proteomes" id="UP000245469"/>
    </source>
</evidence>
<protein>
    <submittedName>
        <fullName evidence="2">Uncharacterized protein</fullName>
    </submittedName>
</protein>
<name>A0A315ZJA0_9ACTN</name>
<organism evidence="2 3">
    <name type="scientific">Quadrisphaera granulorum</name>
    <dbReference type="NCBI Taxonomy" id="317664"/>
    <lineage>
        <taxon>Bacteria</taxon>
        <taxon>Bacillati</taxon>
        <taxon>Actinomycetota</taxon>
        <taxon>Actinomycetes</taxon>
        <taxon>Kineosporiales</taxon>
        <taxon>Kineosporiaceae</taxon>
        <taxon>Quadrisphaera</taxon>
    </lineage>
</organism>
<evidence type="ECO:0000313" key="2">
    <source>
        <dbReference type="EMBL" id="PWJ45556.1"/>
    </source>
</evidence>
<gene>
    <name evidence="2" type="ORF">BXY45_1557</name>
</gene>
<dbReference type="EMBL" id="QGDQ01000055">
    <property type="protein sequence ID" value="PWJ45556.1"/>
    <property type="molecule type" value="Genomic_DNA"/>
</dbReference>
<accession>A0A315ZJA0</accession>
<comment type="caution">
    <text evidence="2">The sequence shown here is derived from an EMBL/GenBank/DDBJ whole genome shotgun (WGS) entry which is preliminary data.</text>
</comment>
<dbReference type="RefSeq" id="WP_109776758.1">
    <property type="nucleotide sequence ID" value="NZ_QGDQ01000055.1"/>
</dbReference>
<evidence type="ECO:0000256" key="1">
    <source>
        <dbReference type="SAM" id="MobiDB-lite"/>
    </source>
</evidence>
<dbReference type="OrthoDB" id="4700192at2"/>
<dbReference type="AlphaFoldDB" id="A0A315ZJA0"/>
<keyword evidence="3" id="KW-1185">Reference proteome</keyword>
<feature type="compositionally biased region" description="Basic and acidic residues" evidence="1">
    <location>
        <begin position="185"/>
        <end position="203"/>
    </location>
</feature>